<dbReference type="RefSeq" id="WP_087254639.1">
    <property type="nucleotide sequence ID" value="NZ_JBKSXH010000002.1"/>
</dbReference>
<organism evidence="1 2">
    <name type="scientific">Thomasclavelia spiroformis</name>
    <dbReference type="NCBI Taxonomy" id="29348"/>
    <lineage>
        <taxon>Bacteria</taxon>
        <taxon>Bacillati</taxon>
        <taxon>Bacillota</taxon>
        <taxon>Erysipelotrichia</taxon>
        <taxon>Erysipelotrichales</taxon>
        <taxon>Coprobacillaceae</taxon>
        <taxon>Thomasclavelia</taxon>
    </lineage>
</organism>
<evidence type="ECO:0000313" key="2">
    <source>
        <dbReference type="Proteomes" id="UP000196258"/>
    </source>
</evidence>
<evidence type="ECO:0000313" key="1">
    <source>
        <dbReference type="EMBL" id="OUQ06157.1"/>
    </source>
</evidence>
<protein>
    <submittedName>
        <fullName evidence="1">Uncharacterized protein</fullName>
    </submittedName>
</protein>
<comment type="caution">
    <text evidence="1">The sequence shown here is derived from an EMBL/GenBank/DDBJ whole genome shotgun (WGS) entry which is preliminary data.</text>
</comment>
<dbReference type="EMBL" id="NFLB01000002">
    <property type="protein sequence ID" value="OUQ06157.1"/>
    <property type="molecule type" value="Genomic_DNA"/>
</dbReference>
<sequence length="95" mass="11117">MTMTHATSIINQRIQEMSLDYLKLVCTNHNINISDQNLQIILYLIKNNSCTVIIPDYHPIIYIEIYNKTNATVLNDFKPIIEKDYLIQDIKECTN</sequence>
<name>A0A1Y4EKK5_9FIRM</name>
<accession>A0A1Y4EKK5</accession>
<gene>
    <name evidence="1" type="ORF">B5E91_02445</name>
</gene>
<dbReference type="Proteomes" id="UP000196258">
    <property type="component" value="Unassembled WGS sequence"/>
</dbReference>
<dbReference type="AlphaFoldDB" id="A0A1Y4EKK5"/>
<proteinExistence type="predicted"/>
<reference evidence="2" key="1">
    <citation type="submission" date="2017-04" db="EMBL/GenBank/DDBJ databases">
        <title>Function of individual gut microbiota members based on whole genome sequencing of pure cultures obtained from chicken caecum.</title>
        <authorList>
            <person name="Medvecky M."/>
            <person name="Cejkova D."/>
            <person name="Polansky O."/>
            <person name="Karasova D."/>
            <person name="Kubasova T."/>
            <person name="Cizek A."/>
            <person name="Rychlik I."/>
        </authorList>
    </citation>
    <scope>NUCLEOTIDE SEQUENCE [LARGE SCALE GENOMIC DNA]</scope>
    <source>
        <strain evidence="2">An149</strain>
    </source>
</reference>